<gene>
    <name evidence="4" type="ORF">METZ01_LOCUS97088</name>
</gene>
<feature type="non-terminal residue" evidence="4">
    <location>
        <position position="1"/>
    </location>
</feature>
<feature type="domain" description="Acetyl-coenzyme A synthetase N-terminal" evidence="3">
    <location>
        <begin position="11"/>
        <end position="61"/>
    </location>
</feature>
<dbReference type="PANTHER" id="PTHR24095">
    <property type="entry name" value="ACETYL-COENZYME A SYNTHETASE"/>
    <property type="match status" value="1"/>
</dbReference>
<dbReference type="AlphaFoldDB" id="A0A381VVC9"/>
<name>A0A381VVC9_9ZZZZ</name>
<evidence type="ECO:0008006" key="5">
    <source>
        <dbReference type="Google" id="ProtNLM"/>
    </source>
</evidence>
<dbReference type="Gene3D" id="3.40.50.12780">
    <property type="entry name" value="N-terminal domain of ligase-like"/>
    <property type="match status" value="1"/>
</dbReference>
<organism evidence="4">
    <name type="scientific">marine metagenome</name>
    <dbReference type="NCBI Taxonomy" id="408172"/>
    <lineage>
        <taxon>unclassified sequences</taxon>
        <taxon>metagenomes</taxon>
        <taxon>ecological metagenomes</taxon>
    </lineage>
</organism>
<sequence length="497" mass="54456">VNLASANVVKLVEEGFKDPEGFWEQAAMELPWFRMWDRVYEPHEPSFRWFVGAETNIAHNALDHHVAQGHGQRDALIYFNERAEQVTFTYAELLNEVNRVAAALRALGVEKGDRVTLSMPTCPEAVMLMLACVRIGAIHSVIFAGFGAQALADRISASGSRVVFTADITYRRGKEVPLKPLVDDALRSVGGLVENVVVLQRASAPVSLHPDRDIPWDAFLAGSEGHSGDWVAMEANEPAFILATSGTTAKPKLAVHTHGGYQVHVASMGRWCFGLEPTDVWWATSDIGWIVGHSYMVYGPLLIGCTTIVFEGALDYPESEANWRTAVEDFGVTGIFTSPTAIRALMRYGDEPLGSVDHSKLERIVSAGEVLNAPAWDWLQNTILEGHVPVIDHMWQTETSGPVFGNPYGIEMLPIKPGSATIPLPGIHAGVVRADGTPCDVGEPGIMVLKRPFPGLTASLWGEPDRYGRDYWEKIPGLYYSGDSAHVDEDGYFWFAG</sequence>
<dbReference type="Pfam" id="PF16177">
    <property type="entry name" value="ACAS_N"/>
    <property type="match status" value="1"/>
</dbReference>
<evidence type="ECO:0000256" key="1">
    <source>
        <dbReference type="ARBA" id="ARBA00006432"/>
    </source>
</evidence>
<protein>
    <recommendedName>
        <fullName evidence="5">AMP-dependent synthetase/ligase domain-containing protein</fullName>
    </recommendedName>
</protein>
<dbReference type="GO" id="GO:0006085">
    <property type="term" value="P:acetyl-CoA biosynthetic process"/>
    <property type="evidence" value="ECO:0007669"/>
    <property type="project" value="TreeGrafter"/>
</dbReference>
<evidence type="ECO:0000259" key="2">
    <source>
        <dbReference type="Pfam" id="PF00501"/>
    </source>
</evidence>
<proteinExistence type="inferred from homology"/>
<dbReference type="SUPFAM" id="SSF56801">
    <property type="entry name" value="Acetyl-CoA synthetase-like"/>
    <property type="match status" value="1"/>
</dbReference>
<dbReference type="Pfam" id="PF00501">
    <property type="entry name" value="AMP-binding"/>
    <property type="match status" value="1"/>
</dbReference>
<dbReference type="InterPro" id="IPR000873">
    <property type="entry name" value="AMP-dep_synth/lig_dom"/>
</dbReference>
<evidence type="ECO:0000259" key="3">
    <source>
        <dbReference type="Pfam" id="PF16177"/>
    </source>
</evidence>
<dbReference type="GO" id="GO:0003987">
    <property type="term" value="F:acetate-CoA ligase activity"/>
    <property type="evidence" value="ECO:0007669"/>
    <property type="project" value="TreeGrafter"/>
</dbReference>
<comment type="similarity">
    <text evidence="1">Belongs to the ATP-dependent AMP-binding enzyme family.</text>
</comment>
<feature type="domain" description="AMP-dependent synthetase/ligase" evidence="2">
    <location>
        <begin position="65"/>
        <end position="452"/>
    </location>
</feature>
<accession>A0A381VVC9</accession>
<evidence type="ECO:0000313" key="4">
    <source>
        <dbReference type="EMBL" id="SVA44234.1"/>
    </source>
</evidence>
<dbReference type="PANTHER" id="PTHR24095:SF232">
    <property type="entry name" value="ACETYL-COENZYME A SYNTHETASE"/>
    <property type="match status" value="1"/>
</dbReference>
<dbReference type="EMBL" id="UINC01009894">
    <property type="protein sequence ID" value="SVA44234.1"/>
    <property type="molecule type" value="Genomic_DNA"/>
</dbReference>
<dbReference type="InterPro" id="IPR042099">
    <property type="entry name" value="ANL_N_sf"/>
</dbReference>
<dbReference type="InterPro" id="IPR032387">
    <property type="entry name" value="ACAS_N"/>
</dbReference>
<reference evidence="4" key="1">
    <citation type="submission" date="2018-05" db="EMBL/GenBank/DDBJ databases">
        <authorList>
            <person name="Lanie J.A."/>
            <person name="Ng W.-L."/>
            <person name="Kazmierczak K.M."/>
            <person name="Andrzejewski T.M."/>
            <person name="Davidsen T.M."/>
            <person name="Wayne K.J."/>
            <person name="Tettelin H."/>
            <person name="Glass J.I."/>
            <person name="Rusch D."/>
            <person name="Podicherti R."/>
            <person name="Tsui H.-C.T."/>
            <person name="Winkler M.E."/>
        </authorList>
    </citation>
    <scope>NUCLEOTIDE SEQUENCE</scope>
</reference>